<comment type="caution">
    <text evidence="2">The sequence shown here is derived from an EMBL/GenBank/DDBJ whole genome shotgun (WGS) entry which is preliminary data.</text>
</comment>
<evidence type="ECO:0000313" key="2">
    <source>
        <dbReference type="EMBL" id="KAK0741080.1"/>
    </source>
</evidence>
<accession>A0AA40EKQ8</accession>
<name>A0AA40EKQ8_9PEZI</name>
<feature type="non-terminal residue" evidence="2">
    <location>
        <position position="81"/>
    </location>
</feature>
<gene>
    <name evidence="2" type="ORF">B0T18DRAFT_419404</name>
</gene>
<reference evidence="2" key="1">
    <citation type="submission" date="2023-06" db="EMBL/GenBank/DDBJ databases">
        <title>Genome-scale phylogeny and comparative genomics of the fungal order Sordariales.</title>
        <authorList>
            <consortium name="Lawrence Berkeley National Laboratory"/>
            <person name="Hensen N."/>
            <person name="Bonometti L."/>
            <person name="Westerberg I."/>
            <person name="Brannstrom I.O."/>
            <person name="Guillou S."/>
            <person name="Cros-Aarteil S."/>
            <person name="Calhoun S."/>
            <person name="Haridas S."/>
            <person name="Kuo A."/>
            <person name="Mondo S."/>
            <person name="Pangilinan J."/>
            <person name="Riley R."/>
            <person name="LaButti K."/>
            <person name="Andreopoulos B."/>
            <person name="Lipzen A."/>
            <person name="Chen C."/>
            <person name="Yanf M."/>
            <person name="Daum C."/>
            <person name="Ng V."/>
            <person name="Clum A."/>
            <person name="Steindorff A."/>
            <person name="Ohm R."/>
            <person name="Martin F."/>
            <person name="Silar P."/>
            <person name="Natvig D."/>
            <person name="Lalanne C."/>
            <person name="Gautier V."/>
            <person name="Ament-velasquez S.L."/>
            <person name="Kruys A."/>
            <person name="Hutchinson M.I."/>
            <person name="Powell A.J."/>
            <person name="Barry K."/>
            <person name="Miller A.N."/>
            <person name="Grigoriev I.V."/>
            <person name="Debuchy R."/>
            <person name="Gladieux P."/>
            <person name="Thoren M.H."/>
            <person name="Johannesson H."/>
        </authorList>
    </citation>
    <scope>NUCLEOTIDE SEQUENCE</scope>
    <source>
        <strain evidence="2">SMH3187-1</strain>
    </source>
</reference>
<proteinExistence type="predicted"/>
<dbReference type="Proteomes" id="UP001172155">
    <property type="component" value="Unassembled WGS sequence"/>
</dbReference>
<sequence length="81" mass="8880">MLSPHSLLGGRERKEKKKIRAKTPSTPSHPIRGEPSPPKCKKKTVAPTPQKPAKRCTSPQVPPPRAGCKMHARLLRPPPPP</sequence>
<protein>
    <submittedName>
        <fullName evidence="2">Uncharacterized protein</fullName>
    </submittedName>
</protein>
<evidence type="ECO:0000313" key="3">
    <source>
        <dbReference type="Proteomes" id="UP001172155"/>
    </source>
</evidence>
<keyword evidence="3" id="KW-1185">Reference proteome</keyword>
<dbReference type="EMBL" id="JAUKUD010000006">
    <property type="protein sequence ID" value="KAK0741080.1"/>
    <property type="molecule type" value="Genomic_DNA"/>
</dbReference>
<dbReference type="AlphaFoldDB" id="A0AA40EKQ8"/>
<organism evidence="2 3">
    <name type="scientific">Schizothecium vesticola</name>
    <dbReference type="NCBI Taxonomy" id="314040"/>
    <lineage>
        <taxon>Eukaryota</taxon>
        <taxon>Fungi</taxon>
        <taxon>Dikarya</taxon>
        <taxon>Ascomycota</taxon>
        <taxon>Pezizomycotina</taxon>
        <taxon>Sordariomycetes</taxon>
        <taxon>Sordariomycetidae</taxon>
        <taxon>Sordariales</taxon>
        <taxon>Schizotheciaceae</taxon>
        <taxon>Schizothecium</taxon>
    </lineage>
</organism>
<feature type="region of interest" description="Disordered" evidence="1">
    <location>
        <begin position="1"/>
        <end position="81"/>
    </location>
</feature>
<evidence type="ECO:0000256" key="1">
    <source>
        <dbReference type="SAM" id="MobiDB-lite"/>
    </source>
</evidence>